<feature type="binding site" evidence="11">
    <location>
        <position position="44"/>
    </location>
    <ligand>
        <name>ATP</name>
        <dbReference type="ChEBI" id="CHEBI:30616"/>
    </ligand>
</feature>
<feature type="active site" description="Proton acceptor" evidence="10">
    <location>
        <position position="137"/>
    </location>
</feature>
<dbReference type="SMART" id="SM00220">
    <property type="entry name" value="S_TKc"/>
    <property type="match status" value="1"/>
</dbReference>
<evidence type="ECO:0000256" key="1">
    <source>
        <dbReference type="ARBA" id="ARBA00006485"/>
    </source>
</evidence>
<dbReference type="Proteomes" id="UP000217199">
    <property type="component" value="Unassembled WGS sequence"/>
</dbReference>
<keyword evidence="6 16" id="KW-0418">Kinase</keyword>
<evidence type="ECO:0000259" key="15">
    <source>
        <dbReference type="PROSITE" id="PS50011"/>
    </source>
</evidence>
<keyword evidence="2 13" id="KW-0723">Serine/threonine-protein kinase</keyword>
<dbReference type="InterPro" id="IPR037770">
    <property type="entry name" value="CDK7"/>
</dbReference>
<evidence type="ECO:0000256" key="5">
    <source>
        <dbReference type="ARBA" id="ARBA00022741"/>
    </source>
</evidence>
<dbReference type="PROSITE" id="PS50011">
    <property type="entry name" value="PROTEIN_KINASE_DOM"/>
    <property type="match status" value="1"/>
</dbReference>
<dbReference type="FunFam" id="3.30.200.20:FF:000124">
    <property type="entry name" value="Cyclin-dependent kinase 4"/>
    <property type="match status" value="1"/>
</dbReference>
<dbReference type="FunFam" id="1.10.510.10:FF:000097">
    <property type="entry name" value="Putative cyclin-dependent kinase 7"/>
    <property type="match status" value="1"/>
</dbReference>
<dbReference type="GO" id="GO:0008353">
    <property type="term" value="F:RNA polymerase II CTD heptapeptide repeat kinase activity"/>
    <property type="evidence" value="ECO:0007669"/>
    <property type="project" value="InterPro"/>
</dbReference>
<feature type="binding site" evidence="12">
    <location>
        <position position="45"/>
    </location>
    <ligand>
        <name>ATP</name>
        <dbReference type="ChEBI" id="CHEBI:30616"/>
    </ligand>
</feature>
<dbReference type="AlphaFoldDB" id="A0A286UJ20"/>
<evidence type="ECO:0000256" key="9">
    <source>
        <dbReference type="ARBA" id="ARBA00048367"/>
    </source>
</evidence>
<evidence type="ECO:0000256" key="14">
    <source>
        <dbReference type="SAM" id="MobiDB-lite"/>
    </source>
</evidence>
<feature type="domain" description="Protein kinase" evidence="15">
    <location>
        <begin position="15"/>
        <end position="295"/>
    </location>
</feature>
<dbReference type="PROSITE" id="PS00108">
    <property type="entry name" value="PROTEIN_KINASE_ST"/>
    <property type="match status" value="1"/>
</dbReference>
<evidence type="ECO:0000256" key="7">
    <source>
        <dbReference type="ARBA" id="ARBA00022840"/>
    </source>
</evidence>
<dbReference type="Gene3D" id="1.10.510.10">
    <property type="entry name" value="Transferase(Phosphotransferase) domain 1"/>
    <property type="match status" value="1"/>
</dbReference>
<dbReference type="InterPro" id="IPR000719">
    <property type="entry name" value="Prot_kinase_dom"/>
</dbReference>
<dbReference type="GO" id="GO:0070985">
    <property type="term" value="C:transcription factor TFIIK complex"/>
    <property type="evidence" value="ECO:0007669"/>
    <property type="project" value="InterPro"/>
</dbReference>
<organism evidence="16 17">
    <name type="scientific">Pyrrhoderma noxium</name>
    <dbReference type="NCBI Taxonomy" id="2282107"/>
    <lineage>
        <taxon>Eukaryota</taxon>
        <taxon>Fungi</taxon>
        <taxon>Dikarya</taxon>
        <taxon>Basidiomycota</taxon>
        <taxon>Agaricomycotina</taxon>
        <taxon>Agaricomycetes</taxon>
        <taxon>Hymenochaetales</taxon>
        <taxon>Hymenochaetaceae</taxon>
        <taxon>Pyrrhoderma</taxon>
    </lineage>
</organism>
<comment type="catalytic activity">
    <reaction evidence="9">
        <text>L-seryl-[protein] + ATP = O-phospho-L-seryl-[protein] + ADP + H(+)</text>
        <dbReference type="Rhea" id="RHEA:17989"/>
        <dbReference type="Rhea" id="RHEA-COMP:9863"/>
        <dbReference type="Rhea" id="RHEA-COMP:11604"/>
        <dbReference type="ChEBI" id="CHEBI:15378"/>
        <dbReference type="ChEBI" id="CHEBI:29999"/>
        <dbReference type="ChEBI" id="CHEBI:30616"/>
        <dbReference type="ChEBI" id="CHEBI:83421"/>
        <dbReference type="ChEBI" id="CHEBI:456216"/>
        <dbReference type="EC" id="2.7.11.22"/>
    </reaction>
</comment>
<dbReference type="InterPro" id="IPR011009">
    <property type="entry name" value="Kinase-like_dom_sf"/>
</dbReference>
<keyword evidence="17" id="KW-1185">Reference proteome</keyword>
<evidence type="ECO:0000256" key="10">
    <source>
        <dbReference type="PIRSR" id="PIRSR637770-1"/>
    </source>
</evidence>
<comment type="catalytic activity">
    <reaction evidence="8">
        <text>L-threonyl-[protein] + ATP = O-phospho-L-threonyl-[protein] + ADP + H(+)</text>
        <dbReference type="Rhea" id="RHEA:46608"/>
        <dbReference type="Rhea" id="RHEA-COMP:11060"/>
        <dbReference type="Rhea" id="RHEA-COMP:11605"/>
        <dbReference type="ChEBI" id="CHEBI:15378"/>
        <dbReference type="ChEBI" id="CHEBI:30013"/>
        <dbReference type="ChEBI" id="CHEBI:30616"/>
        <dbReference type="ChEBI" id="CHEBI:61977"/>
        <dbReference type="ChEBI" id="CHEBI:456216"/>
        <dbReference type="EC" id="2.7.11.22"/>
    </reaction>
</comment>
<dbReference type="GO" id="GO:0005737">
    <property type="term" value="C:cytoplasm"/>
    <property type="evidence" value="ECO:0007669"/>
    <property type="project" value="TreeGrafter"/>
</dbReference>
<dbReference type="PANTHER" id="PTHR24056">
    <property type="entry name" value="CELL DIVISION PROTEIN KINASE"/>
    <property type="match status" value="1"/>
</dbReference>
<keyword evidence="3" id="KW-0597">Phosphoprotein</keyword>
<evidence type="ECO:0000256" key="13">
    <source>
        <dbReference type="RuleBase" id="RU000304"/>
    </source>
</evidence>
<evidence type="ECO:0000256" key="4">
    <source>
        <dbReference type="ARBA" id="ARBA00022679"/>
    </source>
</evidence>
<dbReference type="PROSITE" id="PS00107">
    <property type="entry name" value="PROTEIN_KINASE_ATP"/>
    <property type="match status" value="1"/>
</dbReference>
<dbReference type="GO" id="GO:0004693">
    <property type="term" value="F:cyclin-dependent protein serine/threonine kinase activity"/>
    <property type="evidence" value="ECO:0007669"/>
    <property type="project" value="UniProtKB-EC"/>
</dbReference>
<evidence type="ECO:0000313" key="17">
    <source>
        <dbReference type="Proteomes" id="UP000217199"/>
    </source>
</evidence>
<evidence type="ECO:0000256" key="6">
    <source>
        <dbReference type="ARBA" id="ARBA00022777"/>
    </source>
</evidence>
<dbReference type="OrthoDB" id="1732493at2759"/>
<feature type="binding site" evidence="11">
    <location>
        <begin position="21"/>
        <end position="29"/>
    </location>
    <ligand>
        <name>ATP</name>
        <dbReference type="ChEBI" id="CHEBI:30616"/>
    </ligand>
</feature>
<sequence length="436" mass="48394">MDTVERTNVEKQKKWIKDAKVGEGAYAVVYQGREAGTDKRVAIKKIKVGQFKDGLDMSAIREVKYLKELKHQNVIALYDVFSSKKNLNLVLEFLDADLELIIRDRSIVFLPADIKSWLAMTFRGLEFCHRNWILHRDLKPNNLLIASDGQLKIADFGLARDFADPGYKMTCQVITRWYRPPELLYGCRYYSSAVDIWSVGCIFAELMLRIPYLPGETDMDQLKTTFRALGTPTEEEWPGHTKLPDYVPVGQFPKPPLRDLFTAASTEALNLLARCLTYDPKKRVTAKEGLAHPYFFAHPYPTMPSKLPKTAKQIAEAAAAAAGANGDSGTQGKEEEEDDLFGGGGGGGKIRIKAKTKKEGLGPKVGSLGSDDELDLKNDLPPTLSDRRVNGDSTSVNGNGTLANRKRKASVAIPIEADARSSIARRLDFTNLIKSP</sequence>
<evidence type="ECO:0000256" key="12">
    <source>
        <dbReference type="PROSITE-ProRule" id="PRU10141"/>
    </source>
</evidence>
<dbReference type="InterPro" id="IPR050108">
    <property type="entry name" value="CDK"/>
</dbReference>
<dbReference type="InterPro" id="IPR008271">
    <property type="entry name" value="Ser/Thr_kinase_AS"/>
</dbReference>
<keyword evidence="7 11" id="KW-0067">ATP-binding</keyword>
<dbReference type="EMBL" id="NBII01000004">
    <property type="protein sequence ID" value="PAV19616.1"/>
    <property type="molecule type" value="Genomic_DNA"/>
</dbReference>
<dbReference type="CDD" id="cd07841">
    <property type="entry name" value="STKc_CDK7"/>
    <property type="match status" value="1"/>
</dbReference>
<comment type="caution">
    <text evidence="16">The sequence shown here is derived from an EMBL/GenBank/DDBJ whole genome shotgun (WGS) entry which is preliminary data.</text>
</comment>
<accession>A0A286UJ20</accession>
<reference evidence="16 17" key="1">
    <citation type="journal article" date="2017" name="Mol. Ecol.">
        <title>Comparative and population genomic landscape of Phellinus noxius: A hypervariable fungus causing root rot in trees.</title>
        <authorList>
            <person name="Chung C.L."/>
            <person name="Lee T.J."/>
            <person name="Akiba M."/>
            <person name="Lee H.H."/>
            <person name="Kuo T.H."/>
            <person name="Liu D."/>
            <person name="Ke H.M."/>
            <person name="Yokoi T."/>
            <person name="Roa M.B."/>
            <person name="Lu M.J."/>
            <person name="Chang Y.Y."/>
            <person name="Ann P.J."/>
            <person name="Tsai J.N."/>
            <person name="Chen C.Y."/>
            <person name="Tzean S.S."/>
            <person name="Ota Y."/>
            <person name="Hattori T."/>
            <person name="Sahashi N."/>
            <person name="Liou R.F."/>
            <person name="Kikuchi T."/>
            <person name="Tsai I.J."/>
        </authorList>
    </citation>
    <scope>NUCLEOTIDE SEQUENCE [LARGE SCALE GENOMIC DNA]</scope>
    <source>
        <strain evidence="16 17">FFPRI411160</strain>
    </source>
</reference>
<dbReference type="Pfam" id="PF00069">
    <property type="entry name" value="Pkinase"/>
    <property type="match status" value="1"/>
</dbReference>
<evidence type="ECO:0000256" key="8">
    <source>
        <dbReference type="ARBA" id="ARBA00047811"/>
    </source>
</evidence>
<dbReference type="PANTHER" id="PTHR24056:SF0">
    <property type="entry name" value="CYCLIN-DEPENDENT KINASE 7"/>
    <property type="match status" value="1"/>
</dbReference>
<evidence type="ECO:0000256" key="2">
    <source>
        <dbReference type="ARBA" id="ARBA00022527"/>
    </source>
</evidence>
<evidence type="ECO:0000313" key="16">
    <source>
        <dbReference type="EMBL" id="PAV19616.1"/>
    </source>
</evidence>
<dbReference type="InParanoid" id="A0A286UJ20"/>
<protein>
    <submittedName>
        <fullName evidence="16">CMGC CDK CDK7 kinase</fullName>
    </submittedName>
</protein>
<gene>
    <name evidence="16" type="ORF">PNOK_0455000</name>
</gene>
<proteinExistence type="inferred from homology"/>
<dbReference type="InterPro" id="IPR017441">
    <property type="entry name" value="Protein_kinase_ATP_BS"/>
</dbReference>
<dbReference type="GO" id="GO:0032968">
    <property type="term" value="P:positive regulation of transcription elongation by RNA polymerase II"/>
    <property type="evidence" value="ECO:0007669"/>
    <property type="project" value="UniProtKB-ARBA"/>
</dbReference>
<dbReference type="Gene3D" id="3.30.200.20">
    <property type="entry name" value="Phosphorylase Kinase, domain 1"/>
    <property type="match status" value="1"/>
</dbReference>
<evidence type="ECO:0000256" key="11">
    <source>
        <dbReference type="PIRSR" id="PIRSR637770-2"/>
    </source>
</evidence>
<evidence type="ECO:0000256" key="3">
    <source>
        <dbReference type="ARBA" id="ARBA00022553"/>
    </source>
</evidence>
<comment type="similarity">
    <text evidence="1">Belongs to the protein kinase superfamily. CMGC Ser/Thr protein kinase family. CDC2/CDKX subfamily.</text>
</comment>
<feature type="compositionally biased region" description="Polar residues" evidence="14">
    <location>
        <begin position="391"/>
        <end position="402"/>
    </location>
</feature>
<dbReference type="FunCoup" id="A0A286UJ20">
    <property type="interactions" value="743"/>
</dbReference>
<dbReference type="SUPFAM" id="SSF56112">
    <property type="entry name" value="Protein kinase-like (PK-like)"/>
    <property type="match status" value="1"/>
</dbReference>
<dbReference type="STRING" id="2282107.A0A286UJ20"/>
<dbReference type="GO" id="GO:0005524">
    <property type="term" value="F:ATP binding"/>
    <property type="evidence" value="ECO:0007669"/>
    <property type="project" value="UniProtKB-UniRule"/>
</dbReference>
<feature type="region of interest" description="Disordered" evidence="14">
    <location>
        <begin position="318"/>
        <end position="409"/>
    </location>
</feature>
<name>A0A286UJ20_9AGAM</name>
<keyword evidence="5 11" id="KW-0547">Nucleotide-binding</keyword>
<keyword evidence="4" id="KW-0808">Transferase</keyword>